<dbReference type="InterPro" id="IPR058163">
    <property type="entry name" value="LysR-type_TF_proteobact-type"/>
</dbReference>
<evidence type="ECO:0000313" key="7">
    <source>
        <dbReference type="Proteomes" id="UP000044098"/>
    </source>
</evidence>
<evidence type="ECO:0000256" key="4">
    <source>
        <dbReference type="ARBA" id="ARBA00023163"/>
    </source>
</evidence>
<name>A0AAD2IX89_ACHAE</name>
<dbReference type="PANTHER" id="PTHR30537">
    <property type="entry name" value="HTH-TYPE TRANSCRIPTIONAL REGULATOR"/>
    <property type="match status" value="1"/>
</dbReference>
<reference evidence="6 7" key="1">
    <citation type="submission" date="2015-09" db="EMBL/GenBank/DDBJ databases">
        <authorList>
            <consortium name="Pathogen Informatics"/>
        </authorList>
    </citation>
    <scope>NUCLEOTIDE SEQUENCE [LARGE SCALE GENOMIC DNA]</scope>
    <source>
        <strain evidence="6 7">2789STDY5608625</strain>
    </source>
</reference>
<accession>A0AAD2IX89</accession>
<sequence>MENRGISLQDILIFVEVVKHGGFTSAAAMLDMPVSTVSRRLSILEGQLGAQLLVRTTRKVSTTTAGVRYFEECVGHVEAALNAHEVIQSYVGRPEGTLRVSIPSSLTALLPILVAAMRRDYPKVRLDIVVGGGETGHNPMPFELSIRGGPQRDSLLIQRPVLELRRVLIASRAYLNAAGRPRDPADLHNHELLVVATETDWELRRNGESCRIPVSSTVVTESALLNVQLAMAGAGIAWMPCDLLLDHRGARRTLERVLPEWELPPTTLYALSQTRVVSARAQAFLDTFKGLLQGVPKQPQIAISRK</sequence>
<dbReference type="PANTHER" id="PTHR30537:SF5">
    <property type="entry name" value="HTH-TYPE TRANSCRIPTIONAL ACTIVATOR TTDR-RELATED"/>
    <property type="match status" value="1"/>
</dbReference>
<dbReference type="PROSITE" id="PS50931">
    <property type="entry name" value="HTH_LYSR"/>
    <property type="match status" value="1"/>
</dbReference>
<dbReference type="InterPro" id="IPR036388">
    <property type="entry name" value="WH-like_DNA-bd_sf"/>
</dbReference>
<keyword evidence="2" id="KW-0805">Transcription regulation</keyword>
<comment type="caution">
    <text evidence="6">The sequence shown here is derived from an EMBL/GenBank/DDBJ whole genome shotgun (WGS) entry which is preliminary data.</text>
</comment>
<proteinExistence type="inferred from homology"/>
<dbReference type="GO" id="GO:0006351">
    <property type="term" value="P:DNA-templated transcription"/>
    <property type="evidence" value="ECO:0007669"/>
    <property type="project" value="TreeGrafter"/>
</dbReference>
<evidence type="ECO:0000313" key="6">
    <source>
        <dbReference type="EMBL" id="CUI73997.1"/>
    </source>
</evidence>
<dbReference type="Gene3D" id="3.40.190.290">
    <property type="match status" value="1"/>
</dbReference>
<dbReference type="SUPFAM" id="SSF53850">
    <property type="entry name" value="Periplasmic binding protein-like II"/>
    <property type="match status" value="1"/>
</dbReference>
<dbReference type="Pfam" id="PF03466">
    <property type="entry name" value="LysR_substrate"/>
    <property type="match status" value="1"/>
</dbReference>
<dbReference type="AlphaFoldDB" id="A0AAD2IX89"/>
<dbReference type="SUPFAM" id="SSF46785">
    <property type="entry name" value="Winged helix' DNA-binding domain"/>
    <property type="match status" value="1"/>
</dbReference>
<dbReference type="RefSeq" id="WP_054451857.1">
    <property type="nucleotide sequence ID" value="NZ_CADILA010000004.1"/>
</dbReference>
<comment type="similarity">
    <text evidence="1">Belongs to the LysR transcriptional regulatory family.</text>
</comment>
<evidence type="ECO:0000259" key="5">
    <source>
        <dbReference type="PROSITE" id="PS50931"/>
    </source>
</evidence>
<dbReference type="GO" id="GO:0003700">
    <property type="term" value="F:DNA-binding transcription factor activity"/>
    <property type="evidence" value="ECO:0007669"/>
    <property type="project" value="InterPro"/>
</dbReference>
<dbReference type="GO" id="GO:0043565">
    <property type="term" value="F:sequence-specific DNA binding"/>
    <property type="evidence" value="ECO:0007669"/>
    <property type="project" value="TreeGrafter"/>
</dbReference>
<gene>
    <name evidence="6" type="primary">dmlR_9</name>
    <name evidence="6" type="ORF">ERS370000_01479</name>
</gene>
<dbReference type="EMBL" id="CYTK01000002">
    <property type="protein sequence ID" value="CUI73997.1"/>
    <property type="molecule type" value="Genomic_DNA"/>
</dbReference>
<keyword evidence="4" id="KW-0804">Transcription</keyword>
<evidence type="ECO:0000256" key="3">
    <source>
        <dbReference type="ARBA" id="ARBA00023125"/>
    </source>
</evidence>
<dbReference type="Proteomes" id="UP000044098">
    <property type="component" value="Unassembled WGS sequence"/>
</dbReference>
<dbReference type="InterPro" id="IPR000847">
    <property type="entry name" value="LysR_HTH_N"/>
</dbReference>
<dbReference type="CDD" id="cd08422">
    <property type="entry name" value="PBP2_CrgA_like"/>
    <property type="match status" value="1"/>
</dbReference>
<evidence type="ECO:0000256" key="1">
    <source>
        <dbReference type="ARBA" id="ARBA00009437"/>
    </source>
</evidence>
<dbReference type="Gene3D" id="1.10.10.10">
    <property type="entry name" value="Winged helix-like DNA-binding domain superfamily/Winged helix DNA-binding domain"/>
    <property type="match status" value="1"/>
</dbReference>
<dbReference type="InterPro" id="IPR005119">
    <property type="entry name" value="LysR_subst-bd"/>
</dbReference>
<feature type="domain" description="HTH lysR-type" evidence="5">
    <location>
        <begin position="6"/>
        <end position="63"/>
    </location>
</feature>
<dbReference type="FunFam" id="1.10.10.10:FF:000001">
    <property type="entry name" value="LysR family transcriptional regulator"/>
    <property type="match status" value="1"/>
</dbReference>
<protein>
    <submittedName>
        <fullName evidence="6">D-malate degradation protein R</fullName>
    </submittedName>
</protein>
<keyword evidence="3" id="KW-0238">DNA-binding</keyword>
<evidence type="ECO:0000256" key="2">
    <source>
        <dbReference type="ARBA" id="ARBA00023015"/>
    </source>
</evidence>
<dbReference type="InterPro" id="IPR036390">
    <property type="entry name" value="WH_DNA-bd_sf"/>
</dbReference>
<organism evidence="6 7">
    <name type="scientific">Achromobacter aegrifaciens</name>
    <dbReference type="NCBI Taxonomy" id="1287736"/>
    <lineage>
        <taxon>Bacteria</taxon>
        <taxon>Pseudomonadati</taxon>
        <taxon>Pseudomonadota</taxon>
        <taxon>Betaproteobacteria</taxon>
        <taxon>Burkholderiales</taxon>
        <taxon>Alcaligenaceae</taxon>
        <taxon>Achromobacter</taxon>
    </lineage>
</organism>
<dbReference type="Pfam" id="PF00126">
    <property type="entry name" value="HTH_1"/>
    <property type="match status" value="1"/>
</dbReference>